<dbReference type="Proteomes" id="UP000244924">
    <property type="component" value="Unassembled WGS sequence"/>
</dbReference>
<proteinExistence type="predicted"/>
<reference evidence="1 2" key="1">
    <citation type="submission" date="2018-03" db="EMBL/GenBank/DDBJ databases">
        <authorList>
            <person name="Keele B.F."/>
        </authorList>
    </citation>
    <scope>NUCLEOTIDE SEQUENCE [LARGE SCALE GENOMIC DNA]</scope>
    <source>
        <strain evidence="1 2">CECT 8626</strain>
    </source>
</reference>
<sequence length="57" mass="6185">MTNFTEKARIGRTNALSNLRYGLGDVAPGARRWTQVRHNPVTFVSGRARAGSATILA</sequence>
<organism evidence="1 2">
    <name type="scientific">Albidovulum aquaemixtae</name>
    <dbReference type="NCBI Taxonomy" id="1542388"/>
    <lineage>
        <taxon>Bacteria</taxon>
        <taxon>Pseudomonadati</taxon>
        <taxon>Pseudomonadota</taxon>
        <taxon>Alphaproteobacteria</taxon>
        <taxon>Rhodobacterales</taxon>
        <taxon>Paracoccaceae</taxon>
        <taxon>Albidovulum</taxon>
    </lineage>
</organism>
<gene>
    <name evidence="1" type="ORF">DEA8626_00347</name>
</gene>
<accession>A0A2R8B2T6</accession>
<name>A0A2R8B2T6_9RHOB</name>
<protein>
    <submittedName>
        <fullName evidence="1">Uncharacterized protein</fullName>
    </submittedName>
</protein>
<dbReference type="EMBL" id="OMOQ01000001">
    <property type="protein sequence ID" value="SPH16833.1"/>
    <property type="molecule type" value="Genomic_DNA"/>
</dbReference>
<evidence type="ECO:0000313" key="1">
    <source>
        <dbReference type="EMBL" id="SPH16833.1"/>
    </source>
</evidence>
<dbReference type="AlphaFoldDB" id="A0A2R8B2T6"/>
<evidence type="ECO:0000313" key="2">
    <source>
        <dbReference type="Proteomes" id="UP000244924"/>
    </source>
</evidence>
<keyword evidence="2" id="KW-1185">Reference proteome</keyword>
<dbReference type="RefSeq" id="WP_181366328.1">
    <property type="nucleotide sequence ID" value="NZ_OMOQ01000001.1"/>
</dbReference>